<comment type="caution">
    <text evidence="5">The sequence shown here is derived from an EMBL/GenBank/DDBJ whole genome shotgun (WGS) entry which is preliminary data.</text>
</comment>
<dbReference type="Gene3D" id="3.90.550.10">
    <property type="entry name" value="Spore Coat Polysaccharide Biosynthesis Protein SpsA, Chain A"/>
    <property type="match status" value="1"/>
</dbReference>
<name>A0ABX2QGB3_9HYPH</name>
<dbReference type="SUPFAM" id="SSF53448">
    <property type="entry name" value="Nucleotide-diphospho-sugar transferases"/>
    <property type="match status" value="1"/>
</dbReference>
<feature type="compositionally biased region" description="Basic residues" evidence="4">
    <location>
        <begin position="305"/>
        <end position="317"/>
    </location>
</feature>
<reference evidence="5 6" key="1">
    <citation type="submission" date="2020-06" db="EMBL/GenBank/DDBJ databases">
        <title>Rhizobium sp.nov. isolated from the tomato plant.</title>
        <authorList>
            <person name="Thin K.K."/>
            <person name="Zhang X."/>
            <person name="He S."/>
        </authorList>
    </citation>
    <scope>NUCLEOTIDE SEQUENCE [LARGE SCALE GENOMIC DNA]</scope>
    <source>
        <strain evidence="5 6">DBTS2</strain>
    </source>
</reference>
<sequence length="324" mass="36915">MGPLLLAADSAFSVPLATSLRSLAERSPLSWPLEVHVLYDGINEEARRKIAASFPLGSMVLHWHQFDLSELVRGYSTLSHVSKMTYARLVLPRLLPEDCQKALYLDGDILAFDDLWQLWSTDLEGAVLGAVTDRCLDPTGHAGLPRVKRYFNAGVLLMDLRKWRSERISERAFDYLDRHPHTPYCDQDALNAACDGRWKQLDMRWNYQCGPLEEIEGKAQSGALSIIHFVTPVKPWQPGNLSPNVAFYNSFRGRTRFVRTRSEYVKHVLKRTGYQLLEKSPTLRIFWHRTKAVAFWAGSILAKPKSGRRSKTGHKRTHDPMGQS</sequence>
<dbReference type="Pfam" id="PF01501">
    <property type="entry name" value="Glyco_transf_8"/>
    <property type="match status" value="1"/>
</dbReference>
<proteinExistence type="predicted"/>
<accession>A0ABX2QGB3</accession>
<dbReference type="PANTHER" id="PTHR13778">
    <property type="entry name" value="GLYCOSYLTRANSFERASE 8 DOMAIN-CONTAINING PROTEIN"/>
    <property type="match status" value="1"/>
</dbReference>
<dbReference type="InterPro" id="IPR050748">
    <property type="entry name" value="Glycosyltrans_8_dom-fam"/>
</dbReference>
<organism evidence="5 6">
    <name type="scientific">Mycoplana rhizolycopersici</name>
    <dbReference type="NCBI Taxonomy" id="2746702"/>
    <lineage>
        <taxon>Bacteria</taxon>
        <taxon>Pseudomonadati</taxon>
        <taxon>Pseudomonadota</taxon>
        <taxon>Alphaproteobacteria</taxon>
        <taxon>Hyphomicrobiales</taxon>
        <taxon>Rhizobiaceae</taxon>
        <taxon>Mycoplana</taxon>
    </lineage>
</organism>
<evidence type="ECO:0000256" key="1">
    <source>
        <dbReference type="ARBA" id="ARBA00022676"/>
    </source>
</evidence>
<protein>
    <submittedName>
        <fullName evidence="5">Glycosyltransferase family 8 protein</fullName>
    </submittedName>
</protein>
<feature type="region of interest" description="Disordered" evidence="4">
    <location>
        <begin position="304"/>
        <end position="324"/>
    </location>
</feature>
<dbReference type="Proteomes" id="UP000659172">
    <property type="component" value="Unassembled WGS sequence"/>
</dbReference>
<keyword evidence="2" id="KW-0808">Transferase</keyword>
<evidence type="ECO:0000256" key="3">
    <source>
        <dbReference type="ARBA" id="ARBA00022723"/>
    </source>
</evidence>
<dbReference type="EMBL" id="JABXYK010000009">
    <property type="protein sequence ID" value="NVP56826.1"/>
    <property type="molecule type" value="Genomic_DNA"/>
</dbReference>
<gene>
    <name evidence="5" type="ORF">HV823_16340</name>
</gene>
<dbReference type="InterPro" id="IPR002495">
    <property type="entry name" value="Glyco_trans_8"/>
</dbReference>
<dbReference type="InterPro" id="IPR029044">
    <property type="entry name" value="Nucleotide-diphossugar_trans"/>
</dbReference>
<dbReference type="CDD" id="cd04194">
    <property type="entry name" value="GT8_A4GalT_like"/>
    <property type="match status" value="1"/>
</dbReference>
<keyword evidence="3" id="KW-0479">Metal-binding</keyword>
<evidence type="ECO:0000313" key="6">
    <source>
        <dbReference type="Proteomes" id="UP000659172"/>
    </source>
</evidence>
<keyword evidence="6" id="KW-1185">Reference proteome</keyword>
<keyword evidence="1" id="KW-0328">Glycosyltransferase</keyword>
<dbReference type="PANTHER" id="PTHR13778:SF47">
    <property type="entry name" value="LIPOPOLYSACCHARIDE 1,3-GALACTOSYLTRANSFERASE"/>
    <property type="match status" value="1"/>
</dbReference>
<evidence type="ECO:0000256" key="4">
    <source>
        <dbReference type="SAM" id="MobiDB-lite"/>
    </source>
</evidence>
<evidence type="ECO:0000313" key="5">
    <source>
        <dbReference type="EMBL" id="NVP56826.1"/>
    </source>
</evidence>
<evidence type="ECO:0000256" key="2">
    <source>
        <dbReference type="ARBA" id="ARBA00022679"/>
    </source>
</evidence>